<protein>
    <recommendedName>
        <fullName evidence="3">indole-3-glycerol-phosphate synthase</fullName>
        <ecNumber evidence="3">4.1.1.48</ecNumber>
    </recommendedName>
</protein>
<proteinExistence type="predicted"/>
<dbReference type="InterPro" id="IPR001468">
    <property type="entry name" value="Indole-3-GlycerolPSynthase_CS"/>
</dbReference>
<dbReference type="PANTHER" id="PTHR22854:SF2">
    <property type="entry name" value="INDOLE-3-GLYCEROL-PHOSPHATE SYNTHASE"/>
    <property type="match status" value="1"/>
</dbReference>
<keyword evidence="8 10" id="KW-0456">Lyase</keyword>
<feature type="domain" description="Indole-3-glycerol phosphate synthase" evidence="9">
    <location>
        <begin position="8"/>
        <end position="246"/>
    </location>
</feature>
<dbReference type="EC" id="4.1.1.48" evidence="3"/>
<dbReference type="GO" id="GO:0004640">
    <property type="term" value="F:phosphoribosylanthranilate isomerase activity"/>
    <property type="evidence" value="ECO:0007669"/>
    <property type="project" value="TreeGrafter"/>
</dbReference>
<name>D2C7C8_THEP2</name>
<reference evidence="10 11" key="1">
    <citation type="submission" date="2009-12" db="EMBL/GenBank/DDBJ databases">
        <title>Complete sequence of Thermotoga petrophila RKU-1.</title>
        <authorList>
            <consortium name="US DOE Joint Genome Institute"/>
            <person name="Lucas S."/>
            <person name="Copeland A."/>
            <person name="Lapidus A."/>
            <person name="Glavina del Rio T."/>
            <person name="Dalin E."/>
            <person name="Tice H."/>
            <person name="Bruce D."/>
            <person name="Goodwin L."/>
            <person name="Pitluck S."/>
            <person name="Munk A.C."/>
            <person name="Brettin T."/>
            <person name="Detter J.C."/>
            <person name="Han C."/>
            <person name="Tapia R."/>
            <person name="Larimer F."/>
            <person name="Land M."/>
            <person name="Hauser L."/>
            <person name="Kyrpides N."/>
            <person name="Mikhailova N."/>
            <person name="Nelson K.E."/>
            <person name="Gogarten J.P."/>
            <person name="Noll K.M."/>
        </authorList>
    </citation>
    <scope>NUCLEOTIDE SEQUENCE [LARGE SCALE GENOMIC DNA]</scope>
    <source>
        <strain evidence="11">ATCC BAA-489 / DSM 13996 / JCM 10882 / RKU-10</strain>
    </source>
</reference>
<evidence type="ECO:0000256" key="7">
    <source>
        <dbReference type="ARBA" id="ARBA00023141"/>
    </source>
</evidence>
<dbReference type="Proteomes" id="UP000000940">
    <property type="component" value="Chromosome"/>
</dbReference>
<dbReference type="InterPro" id="IPR011060">
    <property type="entry name" value="RibuloseP-bd_barrel"/>
</dbReference>
<evidence type="ECO:0000313" key="11">
    <source>
        <dbReference type="Proteomes" id="UP000000940"/>
    </source>
</evidence>
<accession>D2C7C8</accession>
<evidence type="ECO:0000256" key="1">
    <source>
        <dbReference type="ARBA" id="ARBA00001633"/>
    </source>
</evidence>
<comment type="pathway">
    <text evidence="2">Amino-acid biosynthesis; L-tryptophan biosynthesis; L-tryptophan from chorismate: step 4/5.</text>
</comment>
<evidence type="ECO:0000256" key="4">
    <source>
        <dbReference type="ARBA" id="ARBA00022605"/>
    </source>
</evidence>
<dbReference type="UniPathway" id="UPA00035">
    <property type="reaction ID" value="UER00043"/>
</dbReference>
<keyword evidence="7" id="KW-0057">Aromatic amino acid biosynthesis</keyword>
<gene>
    <name evidence="10" type="ordered locus">Tnap_0770</name>
</gene>
<dbReference type="PANTHER" id="PTHR22854">
    <property type="entry name" value="TRYPTOPHAN BIOSYNTHESIS PROTEIN"/>
    <property type="match status" value="1"/>
</dbReference>
<evidence type="ECO:0000313" key="10">
    <source>
        <dbReference type="EMBL" id="ADA66864.1"/>
    </source>
</evidence>
<dbReference type="Gene3D" id="3.20.20.70">
    <property type="entry name" value="Aldolase class I"/>
    <property type="match status" value="1"/>
</dbReference>
<organism evidence="10 11">
    <name type="scientific">Thermotoga petrophila (strain ATCC BAA-489 / DSM 13996 / JCM 10882 / RKU-10)</name>
    <name type="common">Thermotoga naphthophila</name>
    <dbReference type="NCBI Taxonomy" id="590168"/>
    <lineage>
        <taxon>Bacteria</taxon>
        <taxon>Thermotogati</taxon>
        <taxon>Thermotogota</taxon>
        <taxon>Thermotogae</taxon>
        <taxon>Thermotogales</taxon>
        <taxon>Thermotogaceae</taxon>
        <taxon>Thermotoga</taxon>
    </lineage>
</organism>
<dbReference type="CDD" id="cd00331">
    <property type="entry name" value="IGPS"/>
    <property type="match status" value="1"/>
</dbReference>
<dbReference type="AlphaFoldDB" id="D2C7C8"/>
<keyword evidence="6" id="KW-0822">Tryptophan biosynthesis</keyword>
<keyword evidence="11" id="KW-1185">Reference proteome</keyword>
<dbReference type="SUPFAM" id="SSF51366">
    <property type="entry name" value="Ribulose-phoshate binding barrel"/>
    <property type="match status" value="1"/>
</dbReference>
<dbReference type="PROSITE" id="PS00614">
    <property type="entry name" value="IGPS"/>
    <property type="match status" value="1"/>
</dbReference>
<evidence type="ECO:0000256" key="8">
    <source>
        <dbReference type="ARBA" id="ARBA00023239"/>
    </source>
</evidence>
<dbReference type="InterPro" id="IPR013785">
    <property type="entry name" value="Aldolase_TIM"/>
</dbReference>
<evidence type="ECO:0000256" key="5">
    <source>
        <dbReference type="ARBA" id="ARBA00022793"/>
    </source>
</evidence>
<evidence type="ECO:0000256" key="3">
    <source>
        <dbReference type="ARBA" id="ARBA00012362"/>
    </source>
</evidence>
<dbReference type="GO" id="GO:0000162">
    <property type="term" value="P:L-tryptophan biosynthetic process"/>
    <property type="evidence" value="ECO:0007669"/>
    <property type="project" value="UniProtKB-UniPathway"/>
</dbReference>
<comment type="catalytic activity">
    <reaction evidence="1">
        <text>1-(2-carboxyphenylamino)-1-deoxy-D-ribulose 5-phosphate + H(+) = (1S,2R)-1-C-(indol-3-yl)glycerol 3-phosphate + CO2 + H2O</text>
        <dbReference type="Rhea" id="RHEA:23476"/>
        <dbReference type="ChEBI" id="CHEBI:15377"/>
        <dbReference type="ChEBI" id="CHEBI:15378"/>
        <dbReference type="ChEBI" id="CHEBI:16526"/>
        <dbReference type="ChEBI" id="CHEBI:58613"/>
        <dbReference type="ChEBI" id="CHEBI:58866"/>
        <dbReference type="EC" id="4.1.1.48"/>
    </reaction>
</comment>
<keyword evidence="5" id="KW-0210">Decarboxylase</keyword>
<dbReference type="EMBL" id="CP001839">
    <property type="protein sequence ID" value="ADA66864.1"/>
    <property type="molecule type" value="Genomic_DNA"/>
</dbReference>
<dbReference type="RefSeq" id="WP_012896140.1">
    <property type="nucleotide sequence ID" value="NC_013642.1"/>
</dbReference>
<dbReference type="FunFam" id="3.20.20.70:FF:000024">
    <property type="entry name" value="Indole-3-glycerol phosphate synthase"/>
    <property type="match status" value="1"/>
</dbReference>
<dbReference type="InterPro" id="IPR045186">
    <property type="entry name" value="Indole-3-glycerol_P_synth"/>
</dbReference>
<sequence>MRRLWEIVEAKKKDILEIDGENLIVQRRNHRFLEVLSGKEKVKIIAEFKKASPSAGDINADASLEYFIRMYDELVDAISILTEKHYFKGDISFVKAARALTCRPILAKDFYIDKVQVKLASSVGADAVLIIARILTAEQIKEIYEAAEELGMDSLVEVHSREDLEKVFSVIRPKIIGINTRDLDTFEIRKNVLWELLPLVPDDTVVVAESGIKDPRELKDLRGKVNAVLVGTSIMKAENPRRFLEEMRAWSE</sequence>
<dbReference type="Pfam" id="PF00218">
    <property type="entry name" value="IGPS"/>
    <property type="match status" value="1"/>
</dbReference>
<dbReference type="InterPro" id="IPR013798">
    <property type="entry name" value="Indole-3-glycerol_P_synth_dom"/>
</dbReference>
<evidence type="ECO:0000256" key="6">
    <source>
        <dbReference type="ARBA" id="ARBA00022822"/>
    </source>
</evidence>
<keyword evidence="4" id="KW-0028">Amino-acid biosynthesis</keyword>
<dbReference type="GO" id="GO:0004425">
    <property type="term" value="F:indole-3-glycerol-phosphate synthase activity"/>
    <property type="evidence" value="ECO:0007669"/>
    <property type="project" value="UniProtKB-EC"/>
</dbReference>
<evidence type="ECO:0000256" key="2">
    <source>
        <dbReference type="ARBA" id="ARBA00004696"/>
    </source>
</evidence>
<dbReference type="HOGENOM" id="CLU_034247_2_0_0"/>
<dbReference type="KEGG" id="tnp:Tnap_0770"/>
<evidence type="ECO:0000259" key="9">
    <source>
        <dbReference type="Pfam" id="PF00218"/>
    </source>
</evidence>